<dbReference type="GO" id="GO:0043190">
    <property type="term" value="C:ATP-binding cassette (ABC) transporter complex"/>
    <property type="evidence" value="ECO:0007669"/>
    <property type="project" value="TreeGrafter"/>
</dbReference>
<reference evidence="10 11" key="1">
    <citation type="submission" date="2016-09" db="EMBL/GenBank/DDBJ databases">
        <title>Draft genome sequence for the type strain of Desulfuribacillus alkaliarsenatis AHT28, an obligately anaerobic, sulfidogenic bacterium isolated from Russian soda lake sediments.</title>
        <authorList>
            <person name="Abin C.A."/>
            <person name="Hollibaugh J.T."/>
        </authorList>
    </citation>
    <scope>NUCLEOTIDE SEQUENCE [LARGE SCALE GENOMIC DNA]</scope>
    <source>
        <strain evidence="10 11">AHT28</strain>
    </source>
</reference>
<feature type="domain" description="ABC transporter" evidence="9">
    <location>
        <begin position="300"/>
        <end position="531"/>
    </location>
</feature>
<evidence type="ECO:0000256" key="5">
    <source>
        <dbReference type="ARBA" id="ARBA00022741"/>
    </source>
</evidence>
<evidence type="ECO:0000259" key="9">
    <source>
        <dbReference type="PROSITE" id="PS50893"/>
    </source>
</evidence>
<organism evidence="10 11">
    <name type="scientific">Desulfuribacillus alkaliarsenatis</name>
    <dbReference type="NCBI Taxonomy" id="766136"/>
    <lineage>
        <taxon>Bacteria</taxon>
        <taxon>Bacillati</taxon>
        <taxon>Bacillota</taxon>
        <taxon>Desulfuribacillia</taxon>
        <taxon>Desulfuribacillales</taxon>
        <taxon>Desulfuribacillaceae</taxon>
        <taxon>Desulfuribacillus</taxon>
    </lineage>
</organism>
<protein>
    <recommendedName>
        <fullName evidence="9">ABC transporter domain-containing protein</fullName>
    </recommendedName>
</protein>
<dbReference type="GO" id="GO:0016887">
    <property type="term" value="F:ATP hydrolysis activity"/>
    <property type="evidence" value="ECO:0007669"/>
    <property type="project" value="InterPro"/>
</dbReference>
<dbReference type="SUPFAM" id="SSF52540">
    <property type="entry name" value="P-loop containing nucleoside triphosphate hydrolases"/>
    <property type="match status" value="2"/>
</dbReference>
<dbReference type="Proteomes" id="UP000094296">
    <property type="component" value="Unassembled WGS sequence"/>
</dbReference>
<feature type="domain" description="ABC transporter" evidence="9">
    <location>
        <begin position="29"/>
        <end position="267"/>
    </location>
</feature>
<dbReference type="AlphaFoldDB" id="A0A1E5FZC0"/>
<dbReference type="GO" id="GO:0005524">
    <property type="term" value="F:ATP binding"/>
    <property type="evidence" value="ECO:0007669"/>
    <property type="project" value="UniProtKB-KW"/>
</dbReference>
<evidence type="ECO:0000256" key="2">
    <source>
        <dbReference type="ARBA" id="ARBA00005417"/>
    </source>
</evidence>
<dbReference type="InterPro" id="IPR050095">
    <property type="entry name" value="ECF_ABC_transporter_ATP-bd"/>
</dbReference>
<evidence type="ECO:0000256" key="1">
    <source>
        <dbReference type="ARBA" id="ARBA00004202"/>
    </source>
</evidence>
<accession>A0A1E5FZC0</accession>
<dbReference type="Gene3D" id="3.40.50.300">
    <property type="entry name" value="P-loop containing nucleotide triphosphate hydrolases"/>
    <property type="match status" value="2"/>
</dbReference>
<dbReference type="CDD" id="cd03225">
    <property type="entry name" value="ABC_cobalt_CbiO_domain1"/>
    <property type="match status" value="2"/>
</dbReference>
<keyword evidence="7" id="KW-1278">Translocase</keyword>
<dbReference type="InterPro" id="IPR027417">
    <property type="entry name" value="P-loop_NTPase"/>
</dbReference>
<comment type="subcellular location">
    <subcellularLocation>
        <location evidence="1">Cell membrane</location>
        <topology evidence="1">Peripheral membrane protein</topology>
    </subcellularLocation>
</comment>
<dbReference type="PROSITE" id="PS00211">
    <property type="entry name" value="ABC_TRANSPORTER_1"/>
    <property type="match status" value="2"/>
</dbReference>
<dbReference type="InterPro" id="IPR017871">
    <property type="entry name" value="ABC_transporter-like_CS"/>
</dbReference>
<dbReference type="SMART" id="SM00382">
    <property type="entry name" value="AAA"/>
    <property type="match status" value="2"/>
</dbReference>
<keyword evidence="11" id="KW-1185">Reference proteome</keyword>
<name>A0A1E5FZC0_9FIRM</name>
<evidence type="ECO:0000313" key="10">
    <source>
        <dbReference type="EMBL" id="OEF95915.1"/>
    </source>
</evidence>
<dbReference type="PANTHER" id="PTHR43553">
    <property type="entry name" value="HEAVY METAL TRANSPORTER"/>
    <property type="match status" value="1"/>
</dbReference>
<evidence type="ECO:0000313" key="11">
    <source>
        <dbReference type="Proteomes" id="UP000094296"/>
    </source>
</evidence>
<evidence type="ECO:0000256" key="3">
    <source>
        <dbReference type="ARBA" id="ARBA00022448"/>
    </source>
</evidence>
<keyword evidence="6" id="KW-0067">ATP-binding</keyword>
<dbReference type="GO" id="GO:0042626">
    <property type="term" value="F:ATPase-coupled transmembrane transporter activity"/>
    <property type="evidence" value="ECO:0007669"/>
    <property type="project" value="TreeGrafter"/>
</dbReference>
<evidence type="ECO:0000256" key="6">
    <source>
        <dbReference type="ARBA" id="ARBA00022840"/>
    </source>
</evidence>
<gene>
    <name evidence="10" type="ORF">BHF68_11025</name>
</gene>
<dbReference type="PROSITE" id="PS50893">
    <property type="entry name" value="ABC_TRANSPORTER_2"/>
    <property type="match status" value="2"/>
</dbReference>
<keyword evidence="4" id="KW-1003">Cell membrane</keyword>
<dbReference type="InterPro" id="IPR015856">
    <property type="entry name" value="ABC_transpr_CbiO/EcfA_su"/>
</dbReference>
<comment type="caution">
    <text evidence="10">The sequence shown here is derived from an EMBL/GenBank/DDBJ whole genome shotgun (WGS) entry which is preliminary data.</text>
</comment>
<sequence>MNNYTTIVSREICVERTGDRMPIETKNEIMASNLSFTYYGSETPALNHLDFCINQGDFVLITGMSGCGKSTLASIMAGFLRDQEHGEMSGEVVVKGTKAKPVEELAGTIGVIQQDPDSQLCTFTVKEEIAFGPENLCLEVAEIERRVDQAAKQVNIQVLIERENHTLSGGQKQRVAIASILAMEPAILILDEPTANLDPQGTQEVVRTLEMINKCTDHTVIVIEHRIERFLALANRLFVMEKGRLIYDGEPIAGLSVYQKCMWEAGKVSRKSLMLHRQLKEPKQQNSMTVASNTRGKPLLEGKDLCYYIEQKKVLDAITFKIRAGELVAIMGNNGSGKTSLFLTLLGIYRAHAGELFMHGKSITTDDVGERAKHIGLLFQNPNHQIFEKTVADEMKMPSQFLREEPVDEEIVEGLLERLSLQAYKNKPPFLLSQGEKKRLTLATLLTYQPEILLLDEPMAGQDQRHLDLLLQILLEYCQRGNSCIVACHLPEVVLEYFDRVLFMEDGKLLYDDVPSLVFHKLAKKGYVEFEMTDKNAQMVGDGNEN</sequence>
<keyword evidence="8" id="KW-0472">Membrane</keyword>
<keyword evidence="5" id="KW-0547">Nucleotide-binding</keyword>
<dbReference type="FunFam" id="3.40.50.300:FF:000224">
    <property type="entry name" value="Energy-coupling factor transporter ATP-binding protein EcfA"/>
    <property type="match status" value="1"/>
</dbReference>
<dbReference type="Pfam" id="PF00005">
    <property type="entry name" value="ABC_tran"/>
    <property type="match status" value="2"/>
</dbReference>
<dbReference type="InterPro" id="IPR003593">
    <property type="entry name" value="AAA+_ATPase"/>
</dbReference>
<proteinExistence type="inferred from homology"/>
<dbReference type="PANTHER" id="PTHR43553:SF27">
    <property type="entry name" value="ENERGY-COUPLING FACTOR TRANSPORTER ATP-BINDING PROTEIN ECFA2"/>
    <property type="match status" value="1"/>
</dbReference>
<dbReference type="InterPro" id="IPR003439">
    <property type="entry name" value="ABC_transporter-like_ATP-bd"/>
</dbReference>
<comment type="similarity">
    <text evidence="2">Belongs to the ABC transporter superfamily.</text>
</comment>
<evidence type="ECO:0000256" key="4">
    <source>
        <dbReference type="ARBA" id="ARBA00022475"/>
    </source>
</evidence>
<evidence type="ECO:0000256" key="7">
    <source>
        <dbReference type="ARBA" id="ARBA00022967"/>
    </source>
</evidence>
<keyword evidence="3" id="KW-0813">Transport</keyword>
<evidence type="ECO:0000256" key="8">
    <source>
        <dbReference type="ARBA" id="ARBA00023136"/>
    </source>
</evidence>
<dbReference type="STRING" id="766136.BHF68_11025"/>
<dbReference type="EMBL" id="MIJE01000034">
    <property type="protein sequence ID" value="OEF95915.1"/>
    <property type="molecule type" value="Genomic_DNA"/>
</dbReference>